<dbReference type="SMART" id="SM00358">
    <property type="entry name" value="DSRM"/>
    <property type="match status" value="1"/>
</dbReference>
<dbReference type="AlphaFoldDB" id="A0A1E5WJ70"/>
<comment type="caution">
    <text evidence="3">The sequence shown here is derived from an EMBL/GenBank/DDBJ whole genome shotgun (WGS) entry which is preliminary data.</text>
</comment>
<evidence type="ECO:0000313" key="4">
    <source>
        <dbReference type="Proteomes" id="UP000095767"/>
    </source>
</evidence>
<dbReference type="EMBL" id="LWDX02005392">
    <property type="protein sequence ID" value="OEL37465.1"/>
    <property type="molecule type" value="Genomic_DNA"/>
</dbReference>
<evidence type="ECO:0000259" key="2">
    <source>
        <dbReference type="PROSITE" id="PS50137"/>
    </source>
</evidence>
<evidence type="ECO:0000313" key="3">
    <source>
        <dbReference type="EMBL" id="OEL37465.1"/>
    </source>
</evidence>
<reference evidence="3 4" key="1">
    <citation type="submission" date="2016-09" db="EMBL/GenBank/DDBJ databases">
        <title>The draft genome of Dichanthelium oligosanthes: A C3 panicoid grass species.</title>
        <authorList>
            <person name="Studer A.J."/>
            <person name="Schnable J.C."/>
            <person name="Brutnell T.P."/>
        </authorList>
    </citation>
    <scope>NUCLEOTIDE SEQUENCE [LARGE SCALE GENOMIC DNA]</scope>
    <source>
        <strain evidence="4">cv. Kellogg 1175</strain>
        <tissue evidence="3">Leaf</tissue>
    </source>
</reference>
<sequence>LDVDPVKELQELCGRKAYSVTYTVTHEDRVPSVVAEVLTKGAAYKAARTGFTKPDAKKQAAKAVLRDMKAAEETK</sequence>
<evidence type="ECO:0000256" key="1">
    <source>
        <dbReference type="PROSITE-ProRule" id="PRU00266"/>
    </source>
</evidence>
<keyword evidence="4" id="KW-1185">Reference proteome</keyword>
<name>A0A1E5WJ70_9POAL</name>
<dbReference type="Proteomes" id="UP000095767">
    <property type="component" value="Unassembled WGS sequence"/>
</dbReference>
<proteinExistence type="predicted"/>
<protein>
    <recommendedName>
        <fullName evidence="2">DRBM domain-containing protein</fullName>
    </recommendedName>
</protein>
<dbReference type="InterPro" id="IPR014720">
    <property type="entry name" value="dsRBD_dom"/>
</dbReference>
<accession>A0A1E5WJ70</accession>
<dbReference type="Pfam" id="PF00035">
    <property type="entry name" value="dsrm"/>
    <property type="match status" value="1"/>
</dbReference>
<feature type="non-terminal residue" evidence="3">
    <location>
        <position position="1"/>
    </location>
</feature>
<keyword evidence="1" id="KW-0694">RNA-binding</keyword>
<gene>
    <name evidence="3" type="ORF">BAE44_0001515</name>
</gene>
<dbReference type="GO" id="GO:0003723">
    <property type="term" value="F:RNA binding"/>
    <property type="evidence" value="ECO:0007669"/>
    <property type="project" value="UniProtKB-UniRule"/>
</dbReference>
<dbReference type="STRING" id="888268.A0A1E5WJ70"/>
<feature type="domain" description="DRBM" evidence="2">
    <location>
        <begin position="4"/>
        <end position="70"/>
    </location>
</feature>
<organism evidence="3 4">
    <name type="scientific">Dichanthelium oligosanthes</name>
    <dbReference type="NCBI Taxonomy" id="888268"/>
    <lineage>
        <taxon>Eukaryota</taxon>
        <taxon>Viridiplantae</taxon>
        <taxon>Streptophyta</taxon>
        <taxon>Embryophyta</taxon>
        <taxon>Tracheophyta</taxon>
        <taxon>Spermatophyta</taxon>
        <taxon>Magnoliopsida</taxon>
        <taxon>Liliopsida</taxon>
        <taxon>Poales</taxon>
        <taxon>Poaceae</taxon>
        <taxon>PACMAD clade</taxon>
        <taxon>Panicoideae</taxon>
        <taxon>Panicodae</taxon>
        <taxon>Paniceae</taxon>
        <taxon>Dichantheliinae</taxon>
        <taxon>Dichanthelium</taxon>
    </lineage>
</organism>
<dbReference type="Gene3D" id="3.30.160.20">
    <property type="match status" value="1"/>
</dbReference>
<dbReference type="SUPFAM" id="SSF54768">
    <property type="entry name" value="dsRNA-binding domain-like"/>
    <property type="match status" value="1"/>
</dbReference>
<dbReference type="PROSITE" id="PS50137">
    <property type="entry name" value="DS_RBD"/>
    <property type="match status" value="1"/>
</dbReference>